<keyword evidence="8 11" id="KW-0539">Nucleus</keyword>
<keyword evidence="14" id="KW-1185">Reference proteome</keyword>
<evidence type="ECO:0000256" key="6">
    <source>
        <dbReference type="ARBA" id="ARBA00022840"/>
    </source>
</evidence>
<evidence type="ECO:0000256" key="5">
    <source>
        <dbReference type="ARBA" id="ARBA00022806"/>
    </source>
</evidence>
<dbReference type="OMA" id="ISIHRAH"/>
<evidence type="ECO:0000256" key="8">
    <source>
        <dbReference type="ARBA" id="ARBA00023242"/>
    </source>
</evidence>
<dbReference type="InterPro" id="IPR012340">
    <property type="entry name" value="NA-bd_OB-fold"/>
</dbReference>
<dbReference type="InterPro" id="IPR033762">
    <property type="entry name" value="MCM_OB"/>
</dbReference>
<name>S7XPJ8_SPRLO</name>
<evidence type="ECO:0000256" key="1">
    <source>
        <dbReference type="ARBA" id="ARBA00004123"/>
    </source>
</evidence>
<keyword evidence="2 11" id="KW-0235">DNA replication</keyword>
<evidence type="ECO:0000256" key="10">
    <source>
        <dbReference type="RuleBase" id="RU004070"/>
    </source>
</evidence>
<dbReference type="PROSITE" id="PS50051">
    <property type="entry name" value="MCM_2"/>
    <property type="match status" value="1"/>
</dbReference>
<comment type="function">
    <text evidence="11">Acts as component of the MCM2-7 complex (MCM complex) which is the replicative helicase essential for 'once per cell cycle' DNA replication initiation and elongation in eukaryotic cells. The active ATPase sites in the MCM2-7 ring are formed through the interaction surfaces of two neighboring subunits such that a critical structure of a conserved arginine finger motif is provided in trans relative to the ATP-binding site of the Walker A box of the adjacent subunit. The six ATPase active sites, however, are likely to contribute differentially to the complex helicase activity.</text>
</comment>
<comment type="catalytic activity">
    <reaction evidence="11">
        <text>ATP + H2O = ADP + phosphate + H(+)</text>
        <dbReference type="Rhea" id="RHEA:13065"/>
        <dbReference type="ChEBI" id="CHEBI:15377"/>
        <dbReference type="ChEBI" id="CHEBI:15378"/>
        <dbReference type="ChEBI" id="CHEBI:30616"/>
        <dbReference type="ChEBI" id="CHEBI:43474"/>
        <dbReference type="ChEBI" id="CHEBI:456216"/>
        <dbReference type="EC" id="3.6.4.12"/>
    </reaction>
</comment>
<dbReference type="GO" id="GO:0000727">
    <property type="term" value="P:double-strand break repair via break-induced replication"/>
    <property type="evidence" value="ECO:0007669"/>
    <property type="project" value="TreeGrafter"/>
</dbReference>
<dbReference type="GO" id="GO:0005656">
    <property type="term" value="C:nuclear pre-replicative complex"/>
    <property type="evidence" value="ECO:0007669"/>
    <property type="project" value="UniProtKB-ARBA"/>
</dbReference>
<dbReference type="HOGENOM" id="CLU_000995_7_2_1"/>
<dbReference type="GO" id="GO:0005524">
    <property type="term" value="F:ATP binding"/>
    <property type="evidence" value="ECO:0007669"/>
    <property type="project" value="UniProtKB-KW"/>
</dbReference>
<evidence type="ECO:0000256" key="4">
    <source>
        <dbReference type="ARBA" id="ARBA00022801"/>
    </source>
</evidence>
<evidence type="ECO:0000256" key="9">
    <source>
        <dbReference type="ARBA" id="ARBA00023306"/>
    </source>
</evidence>
<dbReference type="Pfam" id="PF17855">
    <property type="entry name" value="MCM_lid"/>
    <property type="match status" value="1"/>
</dbReference>
<reference evidence="14" key="1">
    <citation type="journal article" date="2013" name="PLoS Genet.">
        <title>The genome of Spraguea lophii and the basis of host-microsporidian interactions.</title>
        <authorList>
            <person name="Campbell S.E."/>
            <person name="Williams T.A."/>
            <person name="Yousuf A."/>
            <person name="Soanes D.M."/>
            <person name="Paszkiewicz K.H."/>
            <person name="Williams B.A.P."/>
        </authorList>
    </citation>
    <scope>NUCLEOTIDE SEQUENCE [LARGE SCALE GENOMIC DNA]</scope>
    <source>
        <strain evidence="14">42_110</strain>
    </source>
</reference>
<accession>S7XPJ8</accession>
<keyword evidence="5 11" id="KW-0347">Helicase</keyword>
<comment type="similarity">
    <text evidence="10">Belongs to the MCM family.</text>
</comment>
<dbReference type="GO" id="GO:0031261">
    <property type="term" value="C:DNA replication preinitiation complex"/>
    <property type="evidence" value="ECO:0007669"/>
    <property type="project" value="UniProtKB-ARBA"/>
</dbReference>
<evidence type="ECO:0000313" key="14">
    <source>
        <dbReference type="Proteomes" id="UP000014978"/>
    </source>
</evidence>
<dbReference type="PRINTS" id="PR01663">
    <property type="entry name" value="MCMPROTEIN7"/>
</dbReference>
<evidence type="ECO:0000256" key="7">
    <source>
        <dbReference type="ARBA" id="ARBA00023125"/>
    </source>
</evidence>
<dbReference type="GO" id="GO:0016887">
    <property type="term" value="F:ATP hydrolysis activity"/>
    <property type="evidence" value="ECO:0007669"/>
    <property type="project" value="RHEA"/>
</dbReference>
<evidence type="ECO:0000259" key="12">
    <source>
        <dbReference type="PROSITE" id="PS50051"/>
    </source>
</evidence>
<dbReference type="FunCoup" id="S7XPJ8">
    <property type="interactions" value="263"/>
</dbReference>
<dbReference type="AlphaFoldDB" id="S7XPJ8"/>
<dbReference type="InterPro" id="IPR041562">
    <property type="entry name" value="MCM_lid"/>
</dbReference>
<dbReference type="GO" id="GO:0043596">
    <property type="term" value="C:nuclear replication fork"/>
    <property type="evidence" value="ECO:0007669"/>
    <property type="project" value="UniProtKB-ARBA"/>
</dbReference>
<dbReference type="InParanoid" id="S7XPJ8"/>
<dbReference type="FunFam" id="3.40.50.300:FF:002469">
    <property type="entry name" value="Cell division control protein 21"/>
    <property type="match status" value="1"/>
</dbReference>
<keyword evidence="9 11" id="KW-0131">Cell cycle</keyword>
<dbReference type="InterPro" id="IPR031327">
    <property type="entry name" value="MCM"/>
</dbReference>
<dbReference type="Gene3D" id="2.20.28.10">
    <property type="match status" value="1"/>
</dbReference>
<dbReference type="VEuPathDB" id="MicrosporidiaDB:SLOPH_311"/>
<dbReference type="EC" id="3.6.4.12" evidence="11"/>
<dbReference type="Gene3D" id="2.40.50.140">
    <property type="entry name" value="Nucleic acid-binding proteins"/>
    <property type="match status" value="1"/>
</dbReference>
<dbReference type="SUPFAM" id="SSF52540">
    <property type="entry name" value="P-loop containing nucleoside triphosphate hydrolases"/>
    <property type="match status" value="1"/>
</dbReference>
<dbReference type="InterPro" id="IPR008050">
    <property type="entry name" value="MCM7"/>
</dbReference>
<dbReference type="SMART" id="SM00350">
    <property type="entry name" value="MCM"/>
    <property type="match status" value="1"/>
</dbReference>
<sequence>MSSLSLKRHLSSIDYTSDYDTLNRFILFFTENNTPKYLSQIQELNNKGNIDIYLDDIMLFDSSELVNKIEMNALSYINIFYKIIDTYIFENCSSNYFNDNYFVMHRLSRIKEKQPDKNIMDIFPSSLLRDYTINLIGKGKIEGLRDVKAKDIGRLVRIRGIVTKIGSIKPNVRVATYICDSCGSETYQEVTSDVFDALEECPGVKCRLRNVKGTLSMQTRGSKFIKYQNIRIQEVTSDVPQGSIPRSMEMIAYSDNTDKCKPGDFIVAGGIFLPRPYTGFKRIKAGLLTDTYLQVNNIEKKEVKKAVRKELSYSNIISSMAPEIYGLTDIKKVLLLLLIGSPTIKKRDGTKIRGELNVLLLGDPGIAKSQLLKTVIKISERGIYTTGKGSSGVGLTASVSKDPVTNEMVLEGGALVLSDNGVCCIDELDKMEELDRVSIHEVMEQQKVSINKAGINTTLNARCSILGAANPVKSRYDETKSVEYNVGLPVSLLSRFDVLIVIRDTADMENDLQLAKHVTNMHFETEAENISYADMREYISIAKKIEPKISKEFKEKLVVSYVEARKELKNITPRYLLSLIRLTMAHARLRHSSVVNDEDVDEALRLIKLSKINIHRERRGRSDYKYDIYNLIIGLAKEEDGERKVSVELINNRCKGKYDEALITEVINEFVEMGVWREDGENIFIYN</sequence>
<proteinExistence type="inferred from homology"/>
<organism evidence="13 14">
    <name type="scientific">Spraguea lophii (strain 42_110)</name>
    <name type="common">Microsporidian parasite</name>
    <dbReference type="NCBI Taxonomy" id="1358809"/>
    <lineage>
        <taxon>Eukaryota</taxon>
        <taxon>Fungi</taxon>
        <taxon>Fungi incertae sedis</taxon>
        <taxon>Microsporidia</taxon>
        <taxon>Spragueidae</taxon>
        <taxon>Spraguea</taxon>
    </lineage>
</organism>
<dbReference type="Pfam" id="PF00493">
    <property type="entry name" value="MCM"/>
    <property type="match status" value="1"/>
</dbReference>
<evidence type="ECO:0000256" key="11">
    <source>
        <dbReference type="RuleBase" id="RU365012"/>
    </source>
</evidence>
<keyword evidence="4 11" id="KW-0378">Hydrolase</keyword>
<keyword evidence="6 10" id="KW-0067">ATP-binding</keyword>
<dbReference type="InterPro" id="IPR018525">
    <property type="entry name" value="MCM_CS"/>
</dbReference>
<comment type="subcellular location">
    <subcellularLocation>
        <location evidence="1 11">Nucleus</location>
    </subcellularLocation>
</comment>
<dbReference type="SUPFAM" id="SSF50249">
    <property type="entry name" value="Nucleic acid-binding proteins"/>
    <property type="match status" value="1"/>
</dbReference>
<evidence type="ECO:0000313" key="13">
    <source>
        <dbReference type="EMBL" id="EPR77863.1"/>
    </source>
</evidence>
<evidence type="ECO:0000256" key="2">
    <source>
        <dbReference type="ARBA" id="ARBA00022705"/>
    </source>
</evidence>
<dbReference type="PANTHER" id="PTHR11630:SF26">
    <property type="entry name" value="DNA REPLICATION LICENSING FACTOR MCM7"/>
    <property type="match status" value="1"/>
</dbReference>
<dbReference type="GO" id="GO:0006270">
    <property type="term" value="P:DNA replication initiation"/>
    <property type="evidence" value="ECO:0007669"/>
    <property type="project" value="InterPro"/>
</dbReference>
<dbReference type="Pfam" id="PF17207">
    <property type="entry name" value="MCM_OB"/>
    <property type="match status" value="1"/>
</dbReference>
<dbReference type="FunFam" id="2.20.28.10:FF:000004">
    <property type="entry name" value="DNA replication licensing factor MCM7"/>
    <property type="match status" value="1"/>
</dbReference>
<comment type="caution">
    <text evidence="13">The sequence shown here is derived from an EMBL/GenBank/DDBJ whole genome shotgun (WGS) entry which is preliminary data.</text>
</comment>
<dbReference type="InterPro" id="IPR001208">
    <property type="entry name" value="MCM_dom"/>
</dbReference>
<dbReference type="OrthoDB" id="3207464at2759"/>
<keyword evidence="7 10" id="KW-0238">DNA-binding</keyword>
<evidence type="ECO:0000256" key="3">
    <source>
        <dbReference type="ARBA" id="ARBA00022741"/>
    </source>
</evidence>
<dbReference type="Gene3D" id="3.40.50.300">
    <property type="entry name" value="P-loop containing nucleotide triphosphate hydrolases"/>
    <property type="match status" value="1"/>
</dbReference>
<dbReference type="InterPro" id="IPR027417">
    <property type="entry name" value="P-loop_NTPase"/>
</dbReference>
<dbReference type="PANTHER" id="PTHR11630">
    <property type="entry name" value="DNA REPLICATION LICENSING FACTOR MCM FAMILY MEMBER"/>
    <property type="match status" value="1"/>
</dbReference>
<gene>
    <name evidence="11" type="primary">MCM7</name>
    <name evidence="13" type="ORF">SLOPH_311</name>
</gene>
<dbReference type="GO" id="GO:0006279">
    <property type="term" value="P:premeiotic DNA replication"/>
    <property type="evidence" value="ECO:0007669"/>
    <property type="project" value="UniProtKB-ARBA"/>
</dbReference>
<dbReference type="GO" id="GO:0006271">
    <property type="term" value="P:DNA strand elongation involved in DNA replication"/>
    <property type="evidence" value="ECO:0007669"/>
    <property type="project" value="TreeGrafter"/>
</dbReference>
<dbReference type="GO" id="GO:0003697">
    <property type="term" value="F:single-stranded DNA binding"/>
    <property type="evidence" value="ECO:0007669"/>
    <property type="project" value="TreeGrafter"/>
</dbReference>
<dbReference type="GO" id="GO:0042555">
    <property type="term" value="C:MCM complex"/>
    <property type="evidence" value="ECO:0007669"/>
    <property type="project" value="InterPro"/>
</dbReference>
<dbReference type="PROSITE" id="PS00847">
    <property type="entry name" value="MCM_1"/>
    <property type="match status" value="1"/>
</dbReference>
<dbReference type="Proteomes" id="UP000014978">
    <property type="component" value="Unassembled WGS sequence"/>
</dbReference>
<protein>
    <recommendedName>
        <fullName evidence="11">DNA replication licensing factor MCM7</fullName>
        <ecNumber evidence="11">3.6.4.12</ecNumber>
    </recommendedName>
</protein>
<dbReference type="GO" id="GO:0017116">
    <property type="term" value="F:single-stranded DNA helicase activity"/>
    <property type="evidence" value="ECO:0007669"/>
    <property type="project" value="TreeGrafter"/>
</dbReference>
<dbReference type="PRINTS" id="PR01657">
    <property type="entry name" value="MCMFAMILY"/>
</dbReference>
<dbReference type="STRING" id="1358809.S7XPJ8"/>
<feature type="domain" description="MCM C-terminal AAA(+) ATPase" evidence="12">
    <location>
        <begin position="312"/>
        <end position="518"/>
    </location>
</feature>
<keyword evidence="3 10" id="KW-0547">Nucleotide-binding</keyword>
<dbReference type="EMBL" id="ATCN01001195">
    <property type="protein sequence ID" value="EPR77863.1"/>
    <property type="molecule type" value="Genomic_DNA"/>
</dbReference>